<keyword evidence="1" id="KW-1133">Transmembrane helix</keyword>
<dbReference type="InterPro" id="IPR036259">
    <property type="entry name" value="MFS_trans_sf"/>
</dbReference>
<proteinExistence type="predicted"/>
<dbReference type="WBParaSite" id="PSAMB.scaffold19758size787.g37946.t1">
    <property type="protein sequence ID" value="PSAMB.scaffold19758size787.g37946.t1"/>
    <property type="gene ID" value="PSAMB.scaffold19758size787.g37946"/>
</dbReference>
<keyword evidence="1" id="KW-0812">Transmembrane</keyword>
<evidence type="ECO:0000313" key="3">
    <source>
        <dbReference type="WBParaSite" id="PSAMB.scaffold19758size787.g37946.t1"/>
    </source>
</evidence>
<organism evidence="2 3">
    <name type="scientific">Plectus sambesii</name>
    <dbReference type="NCBI Taxonomy" id="2011161"/>
    <lineage>
        <taxon>Eukaryota</taxon>
        <taxon>Metazoa</taxon>
        <taxon>Ecdysozoa</taxon>
        <taxon>Nematoda</taxon>
        <taxon>Chromadorea</taxon>
        <taxon>Plectida</taxon>
        <taxon>Plectina</taxon>
        <taxon>Plectoidea</taxon>
        <taxon>Plectidae</taxon>
        <taxon>Plectus</taxon>
    </lineage>
</organism>
<dbReference type="Gene3D" id="1.20.1250.20">
    <property type="entry name" value="MFS general substrate transporter like domains"/>
    <property type="match status" value="1"/>
</dbReference>
<accession>A0A914VHT4</accession>
<keyword evidence="1" id="KW-0472">Membrane</keyword>
<evidence type="ECO:0000256" key="1">
    <source>
        <dbReference type="SAM" id="Phobius"/>
    </source>
</evidence>
<protein>
    <submittedName>
        <fullName evidence="3">Major facilitator superfamily (MFS) profile domain-containing protein</fullName>
    </submittedName>
</protein>
<dbReference type="AlphaFoldDB" id="A0A914VHT4"/>
<name>A0A914VHT4_9BILA</name>
<keyword evidence="2" id="KW-1185">Reference proteome</keyword>
<evidence type="ECO:0000313" key="2">
    <source>
        <dbReference type="Proteomes" id="UP000887566"/>
    </source>
</evidence>
<feature type="transmembrane region" description="Helical" evidence="1">
    <location>
        <begin position="34"/>
        <end position="54"/>
    </location>
</feature>
<dbReference type="Proteomes" id="UP000887566">
    <property type="component" value="Unplaced"/>
</dbReference>
<reference evidence="3" key="1">
    <citation type="submission" date="2022-11" db="UniProtKB">
        <authorList>
            <consortium name="WormBaseParasite"/>
        </authorList>
    </citation>
    <scope>IDENTIFICATION</scope>
</reference>
<dbReference type="SUPFAM" id="SSF103473">
    <property type="entry name" value="MFS general substrate transporter"/>
    <property type="match status" value="1"/>
</dbReference>
<sequence>ALIGVAFSVAFLVGPMIGAWFAKRARTNELFLSTPALFAIVLTIIELVCIVLFLPETLPKEKRLIKSHSESKLLPFWIY</sequence>